<dbReference type="InterPro" id="IPR043129">
    <property type="entry name" value="ATPase_NBD"/>
</dbReference>
<comment type="similarity">
    <text evidence="1 8 9">Belongs to the FGGY kinase family.</text>
</comment>
<name>A0A5C1QAL8_9SPIO</name>
<keyword evidence="4 8" id="KW-0547">Nucleotide-binding</keyword>
<feature type="binding site" evidence="8">
    <location>
        <begin position="79"/>
        <end position="80"/>
    </location>
    <ligand>
        <name>substrate</name>
    </ligand>
</feature>
<dbReference type="GO" id="GO:0005998">
    <property type="term" value="P:xylulose catabolic process"/>
    <property type="evidence" value="ECO:0007669"/>
    <property type="project" value="UniProtKB-UniRule"/>
</dbReference>
<feature type="site" description="Important for activity" evidence="8">
    <location>
        <position position="8"/>
    </location>
</feature>
<evidence type="ECO:0000256" key="9">
    <source>
        <dbReference type="RuleBase" id="RU003733"/>
    </source>
</evidence>
<evidence type="ECO:0000256" key="10">
    <source>
        <dbReference type="RuleBase" id="RU364073"/>
    </source>
</evidence>
<dbReference type="InterPro" id="IPR050406">
    <property type="entry name" value="FGGY_Carb_Kinase"/>
</dbReference>
<dbReference type="InterPro" id="IPR006000">
    <property type="entry name" value="Xylulokinase"/>
</dbReference>
<dbReference type="InterPro" id="IPR018485">
    <property type="entry name" value="FGGY_C"/>
</dbReference>
<evidence type="ECO:0000259" key="11">
    <source>
        <dbReference type="Pfam" id="PF00370"/>
    </source>
</evidence>
<dbReference type="InterPro" id="IPR018484">
    <property type="entry name" value="FGGY_N"/>
</dbReference>
<evidence type="ECO:0000256" key="5">
    <source>
        <dbReference type="ARBA" id="ARBA00022777"/>
    </source>
</evidence>
<comment type="catalytic activity">
    <reaction evidence="8 10">
        <text>D-xylulose + ATP = D-xylulose 5-phosphate + ADP + H(+)</text>
        <dbReference type="Rhea" id="RHEA:10964"/>
        <dbReference type="ChEBI" id="CHEBI:15378"/>
        <dbReference type="ChEBI" id="CHEBI:17140"/>
        <dbReference type="ChEBI" id="CHEBI:30616"/>
        <dbReference type="ChEBI" id="CHEBI:57737"/>
        <dbReference type="ChEBI" id="CHEBI:456216"/>
        <dbReference type="EC" id="2.7.1.17"/>
    </reaction>
</comment>
<dbReference type="KEGG" id="sper:EW093_06645"/>
<keyword evidence="5 8" id="KW-0418">Kinase</keyword>
<evidence type="ECO:0000256" key="8">
    <source>
        <dbReference type="HAMAP-Rule" id="MF_02220"/>
    </source>
</evidence>
<dbReference type="EC" id="2.7.1.17" evidence="8 10"/>
<evidence type="ECO:0000256" key="1">
    <source>
        <dbReference type="ARBA" id="ARBA00009156"/>
    </source>
</evidence>
<feature type="active site" description="Proton acceptor" evidence="8">
    <location>
        <position position="242"/>
    </location>
</feature>
<dbReference type="PROSITE" id="PS00445">
    <property type="entry name" value="FGGY_KINASES_2"/>
    <property type="match status" value="1"/>
</dbReference>
<dbReference type="Proteomes" id="UP000323824">
    <property type="component" value="Chromosome"/>
</dbReference>
<keyword evidence="14" id="KW-1185">Reference proteome</keyword>
<dbReference type="CDD" id="cd07809">
    <property type="entry name" value="ASKHA_NBD_FGGY_BaXK-like"/>
    <property type="match status" value="1"/>
</dbReference>
<dbReference type="Pfam" id="PF02782">
    <property type="entry name" value="FGGY_C"/>
    <property type="match status" value="1"/>
</dbReference>
<keyword evidence="6 8" id="KW-0067">ATP-binding</keyword>
<sequence>MKTLIGIDNGTQSTKVLFFDVEKKEIVATASAPHKLISREDGSREQEASWWIDAAVKAFNQIDDKIKKSAIAVGVSGQQHGFVPLDKDGKVLSPVKLWCDTSTGEQCNTINSRVGGIDEIISKAGNPVYAGYTASKILWLKENHPDIYKKMATILLPHDYLNYVLTGNLVMEYGDASGTALLDVRKRVWSKEVVEALDSDRDLMEALPKLVEAHEPAGYVTKEASKLFGIPQGILVSSGGGDNMIAAIGTGVVSDGVMTMSLGTSGTLYGYSDKPVIDKDGNIAAFCSSTGGYLPLLCTMNCTVSTEIMRKLLSIEVSEIDDIASQSEAGSGGLITLPFFNGERTPNLPNGKGTLVGMDMENVTPSNILRSSMEAAILGMRYGLDSFKKLGFKPKEIILTGGGSKSLVWRQIAADIMNTTIVVTDNSEAGALGAAIQALWALNHKEGGEKDIQKLVKDYLTSKNELRYKPGIDVAKYNEVYKNYIKYLETLSVVFK</sequence>
<dbReference type="HAMAP" id="MF_02220">
    <property type="entry name" value="XylB"/>
    <property type="match status" value="1"/>
</dbReference>
<gene>
    <name evidence="8 10 13" type="primary">xylB</name>
    <name evidence="13" type="ORF">EW093_06645</name>
</gene>
<evidence type="ECO:0000259" key="12">
    <source>
        <dbReference type="Pfam" id="PF02782"/>
    </source>
</evidence>
<dbReference type="PANTHER" id="PTHR43095:SF5">
    <property type="entry name" value="XYLULOSE KINASE"/>
    <property type="match status" value="1"/>
</dbReference>
<comment type="function">
    <text evidence="8">Catalyzes the phosphorylation of D-xylulose to D-xylulose 5-phosphate.</text>
</comment>
<dbReference type="OrthoDB" id="9805576at2"/>
<accession>A0A5C1QAL8</accession>
<protein>
    <recommendedName>
        <fullName evidence="8 10">Xylulose kinase</fullName>
        <shortName evidence="8 10">Xylulokinase</shortName>
        <ecNumber evidence="8 10">2.7.1.17</ecNumber>
    </recommendedName>
</protein>
<evidence type="ECO:0000313" key="13">
    <source>
        <dbReference type="EMBL" id="QEN04388.1"/>
    </source>
</evidence>
<reference evidence="13 14" key="1">
    <citation type="submission" date="2019-02" db="EMBL/GenBank/DDBJ databases">
        <authorList>
            <person name="Fomenkov A."/>
            <person name="Dubinina G."/>
            <person name="Grabovich M."/>
            <person name="Vincze T."/>
            <person name="Roberts R.J."/>
        </authorList>
    </citation>
    <scope>NUCLEOTIDE SEQUENCE [LARGE SCALE GENOMIC DNA]</scope>
    <source>
        <strain evidence="13 14">P</strain>
    </source>
</reference>
<proteinExistence type="inferred from homology"/>
<evidence type="ECO:0000256" key="3">
    <source>
        <dbReference type="ARBA" id="ARBA00022679"/>
    </source>
</evidence>
<keyword evidence="2 8" id="KW-0859">Xylose metabolism</keyword>
<dbReference type="InterPro" id="IPR018483">
    <property type="entry name" value="Carb_kinase_FGGY_CS"/>
</dbReference>
<dbReference type="SUPFAM" id="SSF53067">
    <property type="entry name" value="Actin-like ATPase domain"/>
    <property type="match status" value="2"/>
</dbReference>
<dbReference type="GO" id="GO:0004856">
    <property type="term" value="F:D-xylulokinase activity"/>
    <property type="evidence" value="ECO:0007669"/>
    <property type="project" value="UniProtKB-UniRule"/>
</dbReference>
<organism evidence="13 14">
    <name type="scientific">Thiospirochaeta perfilievii</name>
    <dbReference type="NCBI Taxonomy" id="252967"/>
    <lineage>
        <taxon>Bacteria</taxon>
        <taxon>Pseudomonadati</taxon>
        <taxon>Spirochaetota</taxon>
        <taxon>Spirochaetia</taxon>
        <taxon>Spirochaetales</taxon>
        <taxon>Spirochaetaceae</taxon>
        <taxon>Thiospirochaeta</taxon>
    </lineage>
</organism>
<dbReference type="GO" id="GO:0042732">
    <property type="term" value="P:D-xylose metabolic process"/>
    <property type="evidence" value="ECO:0007669"/>
    <property type="project" value="UniProtKB-KW"/>
</dbReference>
<reference evidence="13 14" key="2">
    <citation type="submission" date="2019-09" db="EMBL/GenBank/DDBJ databases">
        <title>Complete Genome Sequence and Methylome Analysis of free living Spirochaetas.</title>
        <authorList>
            <person name="Leshcheva N."/>
            <person name="Mikheeva N."/>
        </authorList>
    </citation>
    <scope>NUCLEOTIDE SEQUENCE [LARGE SCALE GENOMIC DNA]</scope>
    <source>
        <strain evidence="13 14">P</strain>
    </source>
</reference>
<evidence type="ECO:0000256" key="6">
    <source>
        <dbReference type="ARBA" id="ARBA00022840"/>
    </source>
</evidence>
<evidence type="ECO:0000313" key="14">
    <source>
        <dbReference type="Proteomes" id="UP000323824"/>
    </source>
</evidence>
<evidence type="ECO:0000256" key="2">
    <source>
        <dbReference type="ARBA" id="ARBA00022629"/>
    </source>
</evidence>
<dbReference type="InterPro" id="IPR000577">
    <property type="entry name" value="Carb_kinase_FGGY"/>
</dbReference>
<evidence type="ECO:0000256" key="7">
    <source>
        <dbReference type="ARBA" id="ARBA00023277"/>
    </source>
</evidence>
<keyword evidence="3 8" id="KW-0808">Transferase</keyword>
<dbReference type="PROSITE" id="PS00933">
    <property type="entry name" value="FGGY_KINASES_1"/>
    <property type="match status" value="1"/>
</dbReference>
<dbReference type="PIRSF" id="PIRSF000538">
    <property type="entry name" value="GlpK"/>
    <property type="match status" value="1"/>
</dbReference>
<dbReference type="PANTHER" id="PTHR43095">
    <property type="entry name" value="SUGAR KINASE"/>
    <property type="match status" value="1"/>
</dbReference>
<dbReference type="NCBIfam" id="TIGR01312">
    <property type="entry name" value="XylB"/>
    <property type="match status" value="1"/>
</dbReference>
<keyword evidence="7 8" id="KW-0119">Carbohydrate metabolism</keyword>
<feature type="domain" description="Carbohydrate kinase FGGY C-terminal" evidence="12">
    <location>
        <begin position="259"/>
        <end position="442"/>
    </location>
</feature>
<evidence type="ECO:0000256" key="4">
    <source>
        <dbReference type="ARBA" id="ARBA00022741"/>
    </source>
</evidence>
<dbReference type="RefSeq" id="WP_149567635.1">
    <property type="nucleotide sequence ID" value="NZ_CP035807.1"/>
</dbReference>
<feature type="domain" description="Carbohydrate kinase FGGY N-terminal" evidence="11">
    <location>
        <begin position="4"/>
        <end position="249"/>
    </location>
</feature>
<dbReference type="AlphaFoldDB" id="A0A5C1QAL8"/>
<dbReference type="GO" id="GO:0005524">
    <property type="term" value="F:ATP binding"/>
    <property type="evidence" value="ECO:0007669"/>
    <property type="project" value="UniProtKB-UniRule"/>
</dbReference>
<dbReference type="Pfam" id="PF00370">
    <property type="entry name" value="FGGY_N"/>
    <property type="match status" value="1"/>
</dbReference>
<dbReference type="Gene3D" id="3.30.420.40">
    <property type="match status" value="2"/>
</dbReference>
<dbReference type="EMBL" id="CP035807">
    <property type="protein sequence ID" value="QEN04388.1"/>
    <property type="molecule type" value="Genomic_DNA"/>
</dbReference>